<protein>
    <submittedName>
        <fullName evidence="5">Elongation factor G</fullName>
    </submittedName>
</protein>
<comment type="caution">
    <text evidence="5">The sequence shown here is derived from an EMBL/GenBank/DDBJ whole genome shotgun (WGS) entry which is preliminary data.</text>
</comment>
<dbReference type="EMBL" id="JADAQT010000065">
    <property type="protein sequence ID" value="MBE1875549.1"/>
    <property type="molecule type" value="Genomic_DNA"/>
</dbReference>
<dbReference type="RefSeq" id="WP_192862115.1">
    <property type="nucleotide sequence ID" value="NZ_JADAQT010000065.1"/>
</dbReference>
<keyword evidence="1" id="KW-0547">Nucleotide-binding</keyword>
<dbReference type="InterPro" id="IPR005517">
    <property type="entry name" value="Transl_elong_EFG/EF2_IV"/>
</dbReference>
<evidence type="ECO:0000256" key="1">
    <source>
        <dbReference type="ARBA" id="ARBA00022741"/>
    </source>
</evidence>
<dbReference type="InterPro" id="IPR000795">
    <property type="entry name" value="T_Tr_GTP-bd_dom"/>
</dbReference>
<evidence type="ECO:0000259" key="4">
    <source>
        <dbReference type="PROSITE" id="PS51722"/>
    </source>
</evidence>
<dbReference type="InterPro" id="IPR027417">
    <property type="entry name" value="P-loop_NTPase"/>
</dbReference>
<sequence>MDAAPTTNHRTVAVVGAAGAGKTTLAEALLHRAGAISRAGRVEDGTTVCDHEPEEVARGSSLGLALGTLTWTCPDGAAYTLTLADAPGHPDFAGAVDTALSIADLALVVVSAVDGVQPGSWTAWSAAEALGVPRLVVVTQEDRARADFRRVLAELRDAFGERLWPIELPLGEEQSFCSIADVLGEHALVYDGAGRHRDEDLPADVVDEEHRMHVDVTEELVSHDDDQLDAYLSGQEPTAADLERTLAYEVASGDVIPVVVASGTTAAGVDRLADLLCELAPAPGGRDARIVVGSGDDTPGNAGPGFVGTTAAGPGAAGSGNDDGGDDGGRPVAVSADPSGEPLVHVFRTVADAYVGQVSMLKVLSGVVHGSDRLRNATTGADERLHGLFRLRGKEHLPVDQLVAGEVGAVAKLGGSPSGTLLWSRPSGRARPYLPQPRRPVYAARLVPASQSDDERMPAALARLVAEDRTLVADQVGEATVLRGLGDTQLAVAVERLARVFGVHVRTAPVPVAYRETIARPAQAEGKVKKQSGGHGQFAVVQLRVGPLHDGGAGGFEFVDSVVGGAVPRQYVPAVERGARDAMAAGGPQGHPVVDLRVELYDGKAHSVDSSDMAFRTAAATGVRAALAEAGTVLLEPVSTVTVTVPPDRQGAVLTDLSGRRAAVSATELADGGRARVVATVPEAELGRYALDLRSLTGGRAELTITPAGYTRAPTAARG</sequence>
<dbReference type="InterPro" id="IPR009000">
    <property type="entry name" value="Transl_B-barrel_sf"/>
</dbReference>
<keyword evidence="6" id="KW-1185">Reference proteome</keyword>
<dbReference type="InterPro" id="IPR035647">
    <property type="entry name" value="EFG_III/V"/>
</dbReference>
<accession>A0ABR9MVY2</accession>
<dbReference type="Gene3D" id="3.30.70.870">
    <property type="entry name" value="Elongation Factor G (Translational Gtpase), domain 3"/>
    <property type="match status" value="1"/>
</dbReference>
<dbReference type="NCBIfam" id="TIGR00231">
    <property type="entry name" value="small_GTP"/>
    <property type="match status" value="1"/>
</dbReference>
<dbReference type="SUPFAM" id="SSF50447">
    <property type="entry name" value="Translation proteins"/>
    <property type="match status" value="1"/>
</dbReference>
<name>A0ABR9MVY2_9MICO</name>
<dbReference type="SUPFAM" id="SSF54211">
    <property type="entry name" value="Ribosomal protein S5 domain 2-like"/>
    <property type="match status" value="1"/>
</dbReference>
<dbReference type="PANTHER" id="PTHR43261:SF6">
    <property type="entry name" value="ELONGATION FACTOR G-LIKE PROTEIN"/>
    <property type="match status" value="1"/>
</dbReference>
<dbReference type="SMART" id="SM00838">
    <property type="entry name" value="EFG_C"/>
    <property type="match status" value="1"/>
</dbReference>
<dbReference type="InterPro" id="IPR035649">
    <property type="entry name" value="EFG_V"/>
</dbReference>
<dbReference type="SUPFAM" id="SSF54980">
    <property type="entry name" value="EF-G C-terminal domain-like"/>
    <property type="match status" value="2"/>
</dbReference>
<dbReference type="Gene3D" id="3.40.50.300">
    <property type="entry name" value="P-loop containing nucleotide triphosphate hydrolases"/>
    <property type="match status" value="1"/>
</dbReference>
<organism evidence="5 6">
    <name type="scientific">Myceligenerans pegani</name>
    <dbReference type="NCBI Taxonomy" id="2776917"/>
    <lineage>
        <taxon>Bacteria</taxon>
        <taxon>Bacillati</taxon>
        <taxon>Actinomycetota</taxon>
        <taxon>Actinomycetes</taxon>
        <taxon>Micrococcales</taxon>
        <taxon>Promicromonosporaceae</taxon>
        <taxon>Myceligenerans</taxon>
    </lineage>
</organism>
<proteinExistence type="predicted"/>
<dbReference type="Pfam" id="PF00679">
    <property type="entry name" value="EFG_C"/>
    <property type="match status" value="1"/>
</dbReference>
<feature type="domain" description="Tr-type G" evidence="4">
    <location>
        <begin position="7"/>
        <end position="284"/>
    </location>
</feature>
<dbReference type="CDD" id="cd03713">
    <property type="entry name" value="EFG_mtEFG_C"/>
    <property type="match status" value="1"/>
</dbReference>
<dbReference type="Pfam" id="PF03764">
    <property type="entry name" value="EFG_IV"/>
    <property type="match status" value="1"/>
</dbReference>
<gene>
    <name evidence="5" type="ORF">IHE71_07495</name>
</gene>
<dbReference type="InterPro" id="IPR041095">
    <property type="entry name" value="EFG_II"/>
</dbReference>
<dbReference type="InterPro" id="IPR014721">
    <property type="entry name" value="Ribsml_uS5_D2-typ_fold_subgr"/>
</dbReference>
<dbReference type="SUPFAM" id="SSF52540">
    <property type="entry name" value="P-loop containing nucleoside triphosphate hydrolases"/>
    <property type="match status" value="1"/>
</dbReference>
<dbReference type="SMART" id="SM00889">
    <property type="entry name" value="EFG_IV"/>
    <property type="match status" value="1"/>
</dbReference>
<dbReference type="InterPro" id="IPR000640">
    <property type="entry name" value="EFG_V-like"/>
</dbReference>
<keyword evidence="5" id="KW-0251">Elongation factor</keyword>
<reference evidence="5 6" key="1">
    <citation type="submission" date="2020-10" db="EMBL/GenBank/DDBJ databases">
        <title>Myceligenerans pegani sp. nov., an endophytic actinomycete isolated from Peganum harmala L. in Xinjiang, China.</title>
        <authorList>
            <person name="Xin L."/>
        </authorList>
    </citation>
    <scope>NUCLEOTIDE SEQUENCE [LARGE SCALE GENOMIC DNA]</scope>
    <source>
        <strain evidence="5 6">TRM65318</strain>
    </source>
</reference>
<dbReference type="InterPro" id="IPR047872">
    <property type="entry name" value="EFG_IV"/>
</dbReference>
<dbReference type="Proteomes" id="UP000625527">
    <property type="component" value="Unassembled WGS sequence"/>
</dbReference>
<evidence type="ECO:0000256" key="3">
    <source>
        <dbReference type="SAM" id="MobiDB-lite"/>
    </source>
</evidence>
<evidence type="ECO:0000256" key="2">
    <source>
        <dbReference type="ARBA" id="ARBA00023134"/>
    </source>
</evidence>
<evidence type="ECO:0000313" key="5">
    <source>
        <dbReference type="EMBL" id="MBE1875549.1"/>
    </source>
</evidence>
<dbReference type="Gene3D" id="3.30.230.10">
    <property type="match status" value="1"/>
</dbReference>
<dbReference type="CDD" id="cd01434">
    <property type="entry name" value="EFG_mtEFG1_IV"/>
    <property type="match status" value="1"/>
</dbReference>
<feature type="region of interest" description="Disordered" evidence="3">
    <location>
        <begin position="294"/>
        <end position="338"/>
    </location>
</feature>
<dbReference type="Gene3D" id="3.30.70.240">
    <property type="match status" value="1"/>
</dbReference>
<dbReference type="InterPro" id="IPR005225">
    <property type="entry name" value="Small_GTP-bd"/>
</dbReference>
<dbReference type="InterPro" id="IPR020568">
    <property type="entry name" value="Ribosomal_Su5_D2-typ_SF"/>
</dbReference>
<keyword evidence="5" id="KW-0648">Protein biosynthesis</keyword>
<evidence type="ECO:0000313" key="6">
    <source>
        <dbReference type="Proteomes" id="UP000625527"/>
    </source>
</evidence>
<dbReference type="PANTHER" id="PTHR43261">
    <property type="entry name" value="TRANSLATION ELONGATION FACTOR G-RELATED"/>
    <property type="match status" value="1"/>
</dbReference>
<dbReference type="PROSITE" id="PS51722">
    <property type="entry name" value="G_TR_2"/>
    <property type="match status" value="1"/>
</dbReference>
<dbReference type="GO" id="GO:0003746">
    <property type="term" value="F:translation elongation factor activity"/>
    <property type="evidence" value="ECO:0007669"/>
    <property type="project" value="UniProtKB-KW"/>
</dbReference>
<dbReference type="Pfam" id="PF14492">
    <property type="entry name" value="EFG_III"/>
    <property type="match status" value="1"/>
</dbReference>
<dbReference type="Pfam" id="PF00009">
    <property type="entry name" value="GTP_EFTU"/>
    <property type="match status" value="1"/>
</dbReference>
<keyword evidence="2" id="KW-0342">GTP-binding</keyword>
<dbReference type="Gene3D" id="2.40.30.10">
    <property type="entry name" value="Translation factors"/>
    <property type="match status" value="1"/>
</dbReference>